<reference evidence="8" key="1">
    <citation type="submission" date="2017-02" db="EMBL/GenBank/DDBJ databases">
        <authorList>
            <person name="Varghese N."/>
            <person name="Submissions S."/>
        </authorList>
    </citation>
    <scope>NUCLEOTIDE SEQUENCE [LARGE SCALE GENOMIC DNA]</scope>
    <source>
        <strain evidence="8">DSM 22224</strain>
    </source>
</reference>
<organism evidence="7 8">
    <name type="scientific">Chitinophaga eiseniae</name>
    <dbReference type="NCBI Taxonomy" id="634771"/>
    <lineage>
        <taxon>Bacteria</taxon>
        <taxon>Pseudomonadati</taxon>
        <taxon>Bacteroidota</taxon>
        <taxon>Chitinophagia</taxon>
        <taxon>Chitinophagales</taxon>
        <taxon>Chitinophagaceae</taxon>
        <taxon>Chitinophaga</taxon>
    </lineage>
</organism>
<evidence type="ECO:0000256" key="4">
    <source>
        <dbReference type="ARBA" id="ARBA00022982"/>
    </source>
</evidence>
<dbReference type="RefSeq" id="WP_078671175.1">
    <property type="nucleotide sequence ID" value="NZ_FUWZ01000003.1"/>
</dbReference>
<gene>
    <name evidence="7" type="ORF">SAMN04488128_103849</name>
</gene>
<dbReference type="InterPro" id="IPR050526">
    <property type="entry name" value="Rubredoxin_ET"/>
</dbReference>
<evidence type="ECO:0000259" key="6">
    <source>
        <dbReference type="PROSITE" id="PS50903"/>
    </source>
</evidence>
<dbReference type="STRING" id="634771.SAMN04488128_103849"/>
<keyword evidence="8" id="KW-1185">Reference proteome</keyword>
<dbReference type="Gene3D" id="2.20.28.10">
    <property type="match status" value="1"/>
</dbReference>
<dbReference type="InterPro" id="IPR024935">
    <property type="entry name" value="Rubredoxin_dom"/>
</dbReference>
<dbReference type="Pfam" id="PF00301">
    <property type="entry name" value="Rubredoxin"/>
    <property type="match status" value="1"/>
</dbReference>
<sequence length="481" mass="55089">MARQTHTIQINFRGGIIPPGMLLELLDIAAAATVTHVRFGLRQQLLLDVPDKQLAAFRDGCHDRQIMLSDHPNILSAYPAAGIFLHDTWLVEGIYKDIFNQFDYLPALKINICDSKQTFVPLFTGHINWVSSSAVHYWHLYLRLPGSQELFLWPELIYTNSIAAVSRAVETLLRRGQSPAAVFTDIKTHLPYLFREKDGEPELPAFHLPYYEGFNKHENSYWLGIYRRDEAFPVSFLKEVCRLCMETRTGQLYSTPWKSLVIKNIDPGHRYLWDYLLGKYGINVRHAANELNWQVEDNGEDGLILKRHIIRHFDVADVRTYGLCFSIRMQEQTSLFGNIVIRRRASRHGSKLKYMQRYDILYTAGFNANSSSLIPYREDVSKEQLGPYVASLCRLFYEQKSETDMLQHFVKAQELPVVAVDSGRKIHQCVACLTVYDEAVGDEGQQVPPGTPFAELPVGYCCSVCEAEKETFREVAVTDVI</sequence>
<keyword evidence="5" id="KW-0408">Iron</keyword>
<keyword evidence="4" id="KW-0249">Electron transport</keyword>
<evidence type="ECO:0000256" key="2">
    <source>
        <dbReference type="ARBA" id="ARBA00022448"/>
    </source>
</evidence>
<evidence type="ECO:0000256" key="5">
    <source>
        <dbReference type="ARBA" id="ARBA00023004"/>
    </source>
</evidence>
<evidence type="ECO:0000313" key="8">
    <source>
        <dbReference type="Proteomes" id="UP000190367"/>
    </source>
</evidence>
<dbReference type="OrthoDB" id="9758182at2"/>
<comment type="cofactor">
    <cofactor evidence="1">
        <name>Fe(3+)</name>
        <dbReference type="ChEBI" id="CHEBI:29034"/>
    </cofactor>
</comment>
<name>A0A1T4SZW2_9BACT</name>
<dbReference type="PROSITE" id="PS50903">
    <property type="entry name" value="RUBREDOXIN_LIKE"/>
    <property type="match status" value="1"/>
</dbReference>
<keyword evidence="3" id="KW-0479">Metal-binding</keyword>
<dbReference type="PANTHER" id="PTHR47627">
    <property type="entry name" value="RUBREDOXIN"/>
    <property type="match status" value="1"/>
</dbReference>
<dbReference type="InterPro" id="IPR024934">
    <property type="entry name" value="Rubredoxin-like_dom"/>
</dbReference>
<keyword evidence="2" id="KW-0813">Transport</keyword>
<protein>
    <submittedName>
        <fullName evidence="7">Rubredoxin</fullName>
    </submittedName>
</protein>
<dbReference type="GO" id="GO:0005506">
    <property type="term" value="F:iron ion binding"/>
    <property type="evidence" value="ECO:0007669"/>
    <property type="project" value="InterPro"/>
</dbReference>
<dbReference type="GO" id="GO:0043448">
    <property type="term" value="P:alkane catabolic process"/>
    <property type="evidence" value="ECO:0007669"/>
    <property type="project" value="TreeGrafter"/>
</dbReference>
<dbReference type="EMBL" id="FUWZ01000003">
    <property type="protein sequence ID" value="SKA33478.1"/>
    <property type="molecule type" value="Genomic_DNA"/>
</dbReference>
<dbReference type="CDD" id="cd00730">
    <property type="entry name" value="rubredoxin"/>
    <property type="match status" value="1"/>
</dbReference>
<dbReference type="Proteomes" id="UP000190367">
    <property type="component" value="Unassembled WGS sequence"/>
</dbReference>
<proteinExistence type="predicted"/>
<dbReference type="PANTHER" id="PTHR47627:SF1">
    <property type="entry name" value="RUBREDOXIN-1-RELATED"/>
    <property type="match status" value="1"/>
</dbReference>
<feature type="domain" description="Rubredoxin-like" evidence="6">
    <location>
        <begin position="424"/>
        <end position="475"/>
    </location>
</feature>
<dbReference type="AlphaFoldDB" id="A0A1T4SZW2"/>
<dbReference type="GO" id="GO:0009055">
    <property type="term" value="F:electron transfer activity"/>
    <property type="evidence" value="ECO:0007669"/>
    <property type="project" value="TreeGrafter"/>
</dbReference>
<evidence type="ECO:0000313" key="7">
    <source>
        <dbReference type="EMBL" id="SKA33478.1"/>
    </source>
</evidence>
<evidence type="ECO:0000256" key="3">
    <source>
        <dbReference type="ARBA" id="ARBA00022723"/>
    </source>
</evidence>
<evidence type="ECO:0000256" key="1">
    <source>
        <dbReference type="ARBA" id="ARBA00001965"/>
    </source>
</evidence>
<accession>A0A1T4SZW2</accession>
<dbReference type="SUPFAM" id="SSF57802">
    <property type="entry name" value="Rubredoxin-like"/>
    <property type="match status" value="1"/>
</dbReference>